<dbReference type="NCBIfam" id="TIGR00765">
    <property type="entry name" value="yihY_not_rbn"/>
    <property type="match status" value="1"/>
</dbReference>
<proteinExistence type="inferred from homology"/>
<evidence type="ECO:0000256" key="3">
    <source>
        <dbReference type="ARBA" id="ARBA00022519"/>
    </source>
</evidence>
<comment type="caution">
    <text evidence="8">The sequence shown here is derived from an EMBL/GenBank/DDBJ whole genome shotgun (WGS) entry which is preliminary data.</text>
</comment>
<dbReference type="HAMAP" id="MF_00672">
    <property type="entry name" value="UPF0761"/>
    <property type="match status" value="1"/>
</dbReference>
<organism evidence="8 9">
    <name type="scientific">Ferrimonas pelagia</name>
    <dbReference type="NCBI Taxonomy" id="1177826"/>
    <lineage>
        <taxon>Bacteria</taxon>
        <taxon>Pseudomonadati</taxon>
        <taxon>Pseudomonadota</taxon>
        <taxon>Gammaproteobacteria</taxon>
        <taxon>Alteromonadales</taxon>
        <taxon>Ferrimonadaceae</taxon>
        <taxon>Ferrimonas</taxon>
    </lineage>
</organism>
<gene>
    <name evidence="8" type="ORF">GCM10023333_28930</name>
</gene>
<name>A0ABP9F5J4_9GAMM</name>
<dbReference type="RefSeq" id="WP_345336144.1">
    <property type="nucleotide sequence ID" value="NZ_BAABJZ010000092.1"/>
</dbReference>
<comment type="similarity">
    <text evidence="7">Belongs to the UPF0761 family.</text>
</comment>
<sequence length="295" mass="32598">MDLKIGQRTLSQLEWRKAWGFFPFCWQRSQQIGLQITAGHLAYVTLLSLVPMMAVVLSVFSAFPGFAGAREQLESFVYTNFVPAAGDTVQQYLGEFVDNASKMTAVGVLALAVVALLLISNIDKALNRIFAIRSHRRWVFSFSLYWMILTLGPILMGASIAVTSYIVSLKVFSDAGFSGVFAFFIGRLPLLLSVITFTLLYTLVPNTRVRLWHALIGAFSAAFLFEASKKAFAWYVTTFPSYEAIYGALAVIPILFVWVYLSWLIVLLGAAITAAIPEYFQPAQPPCIDDEGAGS</sequence>
<keyword evidence="3" id="KW-0997">Cell inner membrane</keyword>
<feature type="transmembrane region" description="Helical" evidence="7">
    <location>
        <begin position="103"/>
        <end position="122"/>
    </location>
</feature>
<evidence type="ECO:0000313" key="9">
    <source>
        <dbReference type="Proteomes" id="UP001499988"/>
    </source>
</evidence>
<evidence type="ECO:0000256" key="4">
    <source>
        <dbReference type="ARBA" id="ARBA00022692"/>
    </source>
</evidence>
<evidence type="ECO:0000256" key="5">
    <source>
        <dbReference type="ARBA" id="ARBA00022989"/>
    </source>
</evidence>
<dbReference type="InterPro" id="IPR023679">
    <property type="entry name" value="UPF0761_bac"/>
</dbReference>
<dbReference type="PANTHER" id="PTHR30213:SF0">
    <property type="entry name" value="UPF0761 MEMBRANE PROTEIN YIHY"/>
    <property type="match status" value="1"/>
</dbReference>
<keyword evidence="5 7" id="KW-1133">Transmembrane helix</keyword>
<dbReference type="PIRSF" id="PIRSF035875">
    <property type="entry name" value="RNase_BN"/>
    <property type="match status" value="1"/>
</dbReference>
<feature type="transmembrane region" description="Helical" evidence="7">
    <location>
        <begin position="143"/>
        <end position="167"/>
    </location>
</feature>
<evidence type="ECO:0000256" key="2">
    <source>
        <dbReference type="ARBA" id="ARBA00022475"/>
    </source>
</evidence>
<dbReference type="Proteomes" id="UP001499988">
    <property type="component" value="Unassembled WGS sequence"/>
</dbReference>
<evidence type="ECO:0000256" key="1">
    <source>
        <dbReference type="ARBA" id="ARBA00004651"/>
    </source>
</evidence>
<comment type="subcellular location">
    <subcellularLocation>
        <location evidence="1 7">Cell membrane</location>
        <topology evidence="1 7">Multi-pass membrane protein</topology>
    </subcellularLocation>
</comment>
<evidence type="ECO:0000313" key="8">
    <source>
        <dbReference type="EMBL" id="GAA4894001.1"/>
    </source>
</evidence>
<feature type="transmembrane region" description="Helical" evidence="7">
    <location>
        <begin position="248"/>
        <end position="276"/>
    </location>
</feature>
<feature type="transmembrane region" description="Helical" evidence="7">
    <location>
        <begin position="41"/>
        <end position="63"/>
    </location>
</feature>
<reference evidence="9" key="1">
    <citation type="journal article" date="2019" name="Int. J. Syst. Evol. Microbiol.">
        <title>The Global Catalogue of Microorganisms (GCM) 10K type strain sequencing project: providing services to taxonomists for standard genome sequencing and annotation.</title>
        <authorList>
            <consortium name="The Broad Institute Genomics Platform"/>
            <consortium name="The Broad Institute Genome Sequencing Center for Infectious Disease"/>
            <person name="Wu L."/>
            <person name="Ma J."/>
        </authorList>
    </citation>
    <scope>NUCLEOTIDE SEQUENCE [LARGE SCALE GENOMIC DNA]</scope>
    <source>
        <strain evidence="9">JCM 18401</strain>
    </source>
</reference>
<protein>
    <recommendedName>
        <fullName evidence="7">UPF0761 membrane protein GCM10023333_28930</fullName>
    </recommendedName>
</protein>
<accession>A0ABP9F5J4</accession>
<evidence type="ECO:0000256" key="6">
    <source>
        <dbReference type="ARBA" id="ARBA00023136"/>
    </source>
</evidence>
<feature type="transmembrane region" description="Helical" evidence="7">
    <location>
        <begin position="179"/>
        <end position="204"/>
    </location>
</feature>
<dbReference type="PANTHER" id="PTHR30213">
    <property type="entry name" value="INNER MEMBRANE PROTEIN YHJD"/>
    <property type="match status" value="1"/>
</dbReference>
<evidence type="ECO:0000256" key="7">
    <source>
        <dbReference type="HAMAP-Rule" id="MF_00672"/>
    </source>
</evidence>
<keyword evidence="9" id="KW-1185">Reference proteome</keyword>
<dbReference type="Pfam" id="PF03631">
    <property type="entry name" value="Virul_fac_BrkB"/>
    <property type="match status" value="1"/>
</dbReference>
<dbReference type="InterPro" id="IPR017039">
    <property type="entry name" value="Virul_fac_BrkB"/>
</dbReference>
<dbReference type="NCBIfam" id="NF002457">
    <property type="entry name" value="PRK01637.1"/>
    <property type="match status" value="1"/>
</dbReference>
<keyword evidence="4 7" id="KW-0812">Transmembrane</keyword>
<dbReference type="EMBL" id="BAABJZ010000092">
    <property type="protein sequence ID" value="GAA4894001.1"/>
    <property type="molecule type" value="Genomic_DNA"/>
</dbReference>
<keyword evidence="2 7" id="KW-1003">Cell membrane</keyword>
<keyword evidence="6 7" id="KW-0472">Membrane</keyword>
<feature type="transmembrane region" description="Helical" evidence="7">
    <location>
        <begin position="211"/>
        <end position="228"/>
    </location>
</feature>